<dbReference type="GO" id="GO:0043571">
    <property type="term" value="P:maintenance of CRISPR repeat elements"/>
    <property type="evidence" value="ECO:0007669"/>
    <property type="project" value="InterPro"/>
</dbReference>
<name>A0A497XQZ1_9AQUI</name>
<dbReference type="NCBIfam" id="TIGR01895">
    <property type="entry name" value="cas_Cas5t"/>
    <property type="match status" value="1"/>
</dbReference>
<dbReference type="InterPro" id="IPR013422">
    <property type="entry name" value="CRISPR-assoc_prot_Cas5_N"/>
</dbReference>
<dbReference type="EMBL" id="RCCJ01000001">
    <property type="protein sequence ID" value="RLJ70701.1"/>
    <property type="molecule type" value="Genomic_DNA"/>
</dbReference>
<evidence type="ECO:0000313" key="3">
    <source>
        <dbReference type="Proteomes" id="UP000267841"/>
    </source>
</evidence>
<dbReference type="OrthoDB" id="9782505at2"/>
<keyword evidence="1" id="KW-0051">Antiviral defense</keyword>
<dbReference type="GO" id="GO:0051607">
    <property type="term" value="P:defense response to virus"/>
    <property type="evidence" value="ECO:0007669"/>
    <property type="project" value="UniProtKB-KW"/>
</dbReference>
<gene>
    <name evidence="2" type="ORF">BCF55_0982</name>
</gene>
<dbReference type="Pfam" id="PF09704">
    <property type="entry name" value="Cas_Cas5d"/>
    <property type="match status" value="1"/>
</dbReference>
<accession>A0A497XQZ1</accession>
<proteinExistence type="predicted"/>
<evidence type="ECO:0000313" key="2">
    <source>
        <dbReference type="EMBL" id="RLJ70701.1"/>
    </source>
</evidence>
<dbReference type="InterPro" id="IPR021124">
    <property type="entry name" value="CRISPR-assoc_prot_Cas5"/>
</dbReference>
<protein>
    <submittedName>
        <fullName evidence="2">CRISPR-associated Cas5t family protein</fullName>
    </submittedName>
</protein>
<organism evidence="2 3">
    <name type="scientific">Hydrogenivirga caldilitoris</name>
    <dbReference type="NCBI Taxonomy" id="246264"/>
    <lineage>
        <taxon>Bacteria</taxon>
        <taxon>Pseudomonadati</taxon>
        <taxon>Aquificota</taxon>
        <taxon>Aquificia</taxon>
        <taxon>Aquificales</taxon>
        <taxon>Aquificaceae</taxon>
        <taxon>Hydrogenivirga</taxon>
    </lineage>
</organism>
<dbReference type="RefSeq" id="WP_121010800.1">
    <property type="nucleotide sequence ID" value="NZ_RCCJ01000001.1"/>
</dbReference>
<evidence type="ECO:0000256" key="1">
    <source>
        <dbReference type="ARBA" id="ARBA00023118"/>
    </source>
</evidence>
<dbReference type="NCBIfam" id="TIGR02593">
    <property type="entry name" value="CRISPR_cas5"/>
    <property type="match status" value="1"/>
</dbReference>
<dbReference type="AlphaFoldDB" id="A0A497XQZ1"/>
<dbReference type="InterPro" id="IPR013337">
    <property type="entry name" value="CRISPR-assoc_prot_Cas5_Tneap"/>
</dbReference>
<keyword evidence="3" id="KW-1185">Reference proteome</keyword>
<dbReference type="Proteomes" id="UP000267841">
    <property type="component" value="Unassembled WGS sequence"/>
</dbReference>
<sequence length="213" mass="25039">MECLKFEVFSPSATFKTPFSLKGIETYPLPTYSTIIGLLYTALGRKYGGEKFSISVQGDYETLFRDYIRFRKYNKKDKKFETLPLEVPRLFRLRSIVHILGEEQLLKTFKEALEKPSVFLSFGGGEYPVLVKNPRILKLEERFLESELKYSAYVPDRLRKALYGEGIVFRIPSFYRIENNERMWNWETVYYFPKGTLLEGKLLSDEEGDTVWV</sequence>
<reference evidence="2 3" key="1">
    <citation type="submission" date="2018-10" db="EMBL/GenBank/DDBJ databases">
        <title>Genomic Encyclopedia of Archaeal and Bacterial Type Strains, Phase II (KMG-II): from individual species to whole genera.</title>
        <authorList>
            <person name="Goeker M."/>
        </authorList>
    </citation>
    <scope>NUCLEOTIDE SEQUENCE [LARGE SCALE GENOMIC DNA]</scope>
    <source>
        <strain evidence="2 3">DSM 16510</strain>
    </source>
</reference>
<comment type="caution">
    <text evidence="2">The sequence shown here is derived from an EMBL/GenBank/DDBJ whole genome shotgun (WGS) entry which is preliminary data.</text>
</comment>